<organism evidence="1">
    <name type="scientific">Brassica napus</name>
    <name type="common">Rape</name>
    <dbReference type="NCBI Taxonomy" id="3708"/>
    <lineage>
        <taxon>Eukaryota</taxon>
        <taxon>Viridiplantae</taxon>
        <taxon>Streptophyta</taxon>
        <taxon>Embryophyta</taxon>
        <taxon>Tracheophyta</taxon>
        <taxon>Spermatophyta</taxon>
        <taxon>Magnoliopsida</taxon>
        <taxon>eudicotyledons</taxon>
        <taxon>Gunneridae</taxon>
        <taxon>Pentapetalae</taxon>
        <taxon>rosids</taxon>
        <taxon>malvids</taxon>
        <taxon>Brassicales</taxon>
        <taxon>Brassicaceae</taxon>
        <taxon>Brassiceae</taxon>
        <taxon>Brassica</taxon>
    </lineage>
</organism>
<protein>
    <submittedName>
        <fullName evidence="1">(rape) hypothetical protein</fullName>
    </submittedName>
</protein>
<dbReference type="AlphaFoldDB" id="A0A816WZ66"/>
<gene>
    <name evidence="1" type="ORF">DARMORV10_A02P18720.1</name>
</gene>
<accession>A0A816WZ66</accession>
<reference evidence="1" key="1">
    <citation type="submission" date="2021-01" db="EMBL/GenBank/DDBJ databases">
        <authorList>
            <consortium name="Genoscope - CEA"/>
            <person name="William W."/>
        </authorList>
    </citation>
    <scope>NUCLEOTIDE SEQUENCE</scope>
</reference>
<dbReference type="Proteomes" id="UP001295469">
    <property type="component" value="Chromosome A02"/>
</dbReference>
<sequence>MKHLALDYHFVRHQVQQGNVRVTHVASQDQLADALTKPLHRSRFQMLMIKIGLAKGAPS</sequence>
<proteinExistence type="predicted"/>
<dbReference type="EMBL" id="HG994356">
    <property type="protein sequence ID" value="CAF2139768.1"/>
    <property type="molecule type" value="Genomic_DNA"/>
</dbReference>
<evidence type="ECO:0000313" key="1">
    <source>
        <dbReference type="EMBL" id="CAF2139768.1"/>
    </source>
</evidence>
<name>A0A816WZ66_BRANA</name>